<evidence type="ECO:0000256" key="3">
    <source>
        <dbReference type="ARBA" id="ARBA00022483"/>
    </source>
</evidence>
<protein>
    <submittedName>
        <fullName evidence="5">Exocyst complex component Sec6</fullName>
    </submittedName>
</protein>
<dbReference type="Gene3D" id="1.10.357.50">
    <property type="match status" value="1"/>
</dbReference>
<dbReference type="OrthoDB" id="190098at2759"/>
<evidence type="ECO:0000313" key="5">
    <source>
        <dbReference type="EMBL" id="KAF2093200.1"/>
    </source>
</evidence>
<evidence type="ECO:0000313" key="6">
    <source>
        <dbReference type="Proteomes" id="UP000799772"/>
    </source>
</evidence>
<organism evidence="5 6">
    <name type="scientific">Rhizodiscina lignyota</name>
    <dbReference type="NCBI Taxonomy" id="1504668"/>
    <lineage>
        <taxon>Eukaryota</taxon>
        <taxon>Fungi</taxon>
        <taxon>Dikarya</taxon>
        <taxon>Ascomycota</taxon>
        <taxon>Pezizomycotina</taxon>
        <taxon>Dothideomycetes</taxon>
        <taxon>Pleosporomycetidae</taxon>
        <taxon>Aulographales</taxon>
        <taxon>Rhizodiscinaceae</taxon>
        <taxon>Rhizodiscina</taxon>
    </lineage>
</organism>
<feature type="coiled-coil region" evidence="4">
    <location>
        <begin position="226"/>
        <end position="260"/>
    </location>
</feature>
<sequence length="758" mass="86941">MNDAEAVTVKLAELLRHPEDLDKIPALKSEFTRKKAAVDSQLRMGLKEQLEITQNGMNSITDGQRTVNLIKDEMMKIDKLCAEAQNMIRDFPHINLVAQTHRNFSQVETMKNDIEAFDQKLGMLEQLLRDDDQDMENQPNLLAIHYELTRLRDTREAAMDQVKTLDDAQELINNLTLTSGATLQEYFSRLDEIVDWFDDHIGTACMNLIPLVQSGNNGMIVRLALIIQEEEKSDKKVKALQDAQKEYKELASKLKSINAGPKELRGYKDKFLKAIEISAQQQIDASNQTFLEDPDKLEKSVRWYFNDLNTVKLGMVSLMPKKWKILQTYTSIYHQQMHDWLVARLDDPETIPTQMLAILNWVDKYYAKMTKLGVPEDQLNPPLIDGRSADIVREYRQLIIRAVDEWMDRMSATDRQAFSTRAENALDSDENGAFRTKTLGDMWRMLREQLTVAGGSERHDVVEGVADAMFRALAARQHMWRDLTNAELQRYCQPSAEPEGLQQFQDWLIAIANDQIACIDDEGEAEGQTSYLTSFSRDVQALISDEYSGTASAALESLRDGYVDLSTHCLSVFASLIFAVDFRVLLGEFFTPTWYGKKGIGQAISTFEDYLNDYAPVLHPSLREILVEELSDELLVRYLSAVRNKGVKFKRQDPYLEKVRDDVVTLFNFAERFEAFTTIKEKWRVIDGFTKLIDEPKSVVPDVYEDFKREYWDAGMGWVEAVLRARDDFDRSLLNAVKARAAEMETQRGPETIMSKVK</sequence>
<proteinExistence type="inferred from homology"/>
<dbReference type="PANTHER" id="PTHR21292:SF1">
    <property type="entry name" value="EXOCYST COMPLEX COMPONENT 3"/>
    <property type="match status" value="1"/>
</dbReference>
<dbReference type="GO" id="GO:0000145">
    <property type="term" value="C:exocyst"/>
    <property type="evidence" value="ECO:0007669"/>
    <property type="project" value="InterPro"/>
</dbReference>
<gene>
    <name evidence="5" type="ORF">NA57DRAFT_81539</name>
</gene>
<dbReference type="AlphaFoldDB" id="A0A9P4I1F1"/>
<keyword evidence="2" id="KW-0813">Transport</keyword>
<keyword evidence="3" id="KW-0268">Exocytosis</keyword>
<feature type="coiled-coil region" evidence="4">
    <location>
        <begin position="107"/>
        <end position="168"/>
    </location>
</feature>
<dbReference type="InterPro" id="IPR042532">
    <property type="entry name" value="EXOC3/Sec6_C"/>
</dbReference>
<dbReference type="PANTHER" id="PTHR21292">
    <property type="entry name" value="EXOCYST COMPLEX COMPONENT SEC6-RELATED"/>
    <property type="match status" value="1"/>
</dbReference>
<comment type="caution">
    <text evidence="5">The sequence shown here is derived from an EMBL/GenBank/DDBJ whole genome shotgun (WGS) entry which is preliminary data.</text>
</comment>
<keyword evidence="6" id="KW-1185">Reference proteome</keyword>
<evidence type="ECO:0000256" key="2">
    <source>
        <dbReference type="ARBA" id="ARBA00022448"/>
    </source>
</evidence>
<accession>A0A9P4I1F1</accession>
<evidence type="ECO:0000256" key="1">
    <source>
        <dbReference type="ARBA" id="ARBA00009447"/>
    </source>
</evidence>
<dbReference type="GO" id="GO:0000149">
    <property type="term" value="F:SNARE binding"/>
    <property type="evidence" value="ECO:0007669"/>
    <property type="project" value="TreeGrafter"/>
</dbReference>
<dbReference type="GO" id="GO:0006887">
    <property type="term" value="P:exocytosis"/>
    <property type="evidence" value="ECO:0007669"/>
    <property type="project" value="UniProtKB-KW"/>
</dbReference>
<dbReference type="Proteomes" id="UP000799772">
    <property type="component" value="Unassembled WGS sequence"/>
</dbReference>
<dbReference type="FunFam" id="1.10.357.70:FF:000005">
    <property type="entry name" value="Exocyst complex component Sec6"/>
    <property type="match status" value="1"/>
</dbReference>
<reference evidence="5" key="1">
    <citation type="journal article" date="2020" name="Stud. Mycol.">
        <title>101 Dothideomycetes genomes: a test case for predicting lifestyles and emergence of pathogens.</title>
        <authorList>
            <person name="Haridas S."/>
            <person name="Albert R."/>
            <person name="Binder M."/>
            <person name="Bloem J."/>
            <person name="Labutti K."/>
            <person name="Salamov A."/>
            <person name="Andreopoulos B."/>
            <person name="Baker S."/>
            <person name="Barry K."/>
            <person name="Bills G."/>
            <person name="Bluhm B."/>
            <person name="Cannon C."/>
            <person name="Castanera R."/>
            <person name="Culley D."/>
            <person name="Daum C."/>
            <person name="Ezra D."/>
            <person name="Gonzalez J."/>
            <person name="Henrissat B."/>
            <person name="Kuo A."/>
            <person name="Liang C."/>
            <person name="Lipzen A."/>
            <person name="Lutzoni F."/>
            <person name="Magnuson J."/>
            <person name="Mondo S."/>
            <person name="Nolan M."/>
            <person name="Ohm R."/>
            <person name="Pangilinan J."/>
            <person name="Park H.-J."/>
            <person name="Ramirez L."/>
            <person name="Alfaro M."/>
            <person name="Sun H."/>
            <person name="Tritt A."/>
            <person name="Yoshinaga Y."/>
            <person name="Zwiers L.-H."/>
            <person name="Turgeon B."/>
            <person name="Goodwin S."/>
            <person name="Spatafora J."/>
            <person name="Crous P."/>
            <person name="Grigoriev I."/>
        </authorList>
    </citation>
    <scope>NUCLEOTIDE SEQUENCE</scope>
    <source>
        <strain evidence="5">CBS 133067</strain>
    </source>
</reference>
<dbReference type="InterPro" id="IPR010326">
    <property type="entry name" value="EXOC3/Sec6"/>
</dbReference>
<dbReference type="GO" id="GO:0051601">
    <property type="term" value="P:exocyst localization"/>
    <property type="evidence" value="ECO:0007669"/>
    <property type="project" value="TreeGrafter"/>
</dbReference>
<evidence type="ECO:0000256" key="4">
    <source>
        <dbReference type="SAM" id="Coils"/>
    </source>
</evidence>
<dbReference type="Gene3D" id="1.10.357.70">
    <property type="entry name" value="Exocyst complex component Sec6, C-terminal domain"/>
    <property type="match status" value="1"/>
</dbReference>
<comment type="similarity">
    <text evidence="1">Belongs to the SEC6 family.</text>
</comment>
<keyword evidence="4" id="KW-0175">Coiled coil</keyword>
<dbReference type="FunFam" id="1.10.357.50:FF:000006">
    <property type="entry name" value="Exocyst complex component sec6"/>
    <property type="match status" value="1"/>
</dbReference>
<name>A0A9P4I1F1_9PEZI</name>
<dbReference type="EMBL" id="ML978139">
    <property type="protein sequence ID" value="KAF2093200.1"/>
    <property type="molecule type" value="Genomic_DNA"/>
</dbReference>
<dbReference type="Pfam" id="PF06046">
    <property type="entry name" value="Sec6"/>
    <property type="match status" value="1"/>
</dbReference>